<dbReference type="PANTHER" id="PTHR23233:SF19">
    <property type="entry name" value="SAL-LIKE PROTEIN 4"/>
    <property type="match status" value="1"/>
</dbReference>
<feature type="region of interest" description="Disordered" evidence="18">
    <location>
        <begin position="590"/>
        <end position="643"/>
    </location>
</feature>
<keyword evidence="8" id="KW-0832">Ubl conjugation</keyword>
<dbReference type="EMBL" id="JAFBMS010000004">
    <property type="protein sequence ID" value="KAG9353361.1"/>
    <property type="molecule type" value="Genomic_DNA"/>
</dbReference>
<evidence type="ECO:0000256" key="11">
    <source>
        <dbReference type="ARBA" id="ARBA00023163"/>
    </source>
</evidence>
<protein>
    <recommendedName>
        <fullName evidence="16">Sal-like protein 1</fullName>
    </recommendedName>
</protein>
<comment type="function">
    <text evidence="14">Transcriptional repressor involved in organogenesis. Plays an essential role in ureteric bud invasion during kidney development.</text>
</comment>
<evidence type="ECO:0000256" key="7">
    <source>
        <dbReference type="ARBA" id="ARBA00022833"/>
    </source>
</evidence>
<evidence type="ECO:0000256" key="4">
    <source>
        <dbReference type="ARBA" id="ARBA00022723"/>
    </source>
</evidence>
<evidence type="ECO:0000256" key="2">
    <source>
        <dbReference type="ARBA" id="ARBA00022491"/>
    </source>
</evidence>
<dbReference type="CDD" id="cd20908">
    <property type="entry name" value="SUF4-like"/>
    <property type="match status" value="1"/>
</dbReference>
<comment type="subcellular location">
    <subcellularLocation>
        <location evidence="1">Nucleus</location>
    </subcellularLocation>
</comment>
<evidence type="ECO:0000256" key="15">
    <source>
        <dbReference type="ARBA" id="ARBA00062861"/>
    </source>
</evidence>
<evidence type="ECO:0000256" key="1">
    <source>
        <dbReference type="ARBA" id="ARBA00004123"/>
    </source>
</evidence>
<evidence type="ECO:0000256" key="9">
    <source>
        <dbReference type="ARBA" id="ARBA00023015"/>
    </source>
</evidence>
<dbReference type="OrthoDB" id="8749569at2759"/>
<feature type="region of interest" description="Disordered" evidence="18">
    <location>
        <begin position="1"/>
        <end position="43"/>
    </location>
</feature>
<dbReference type="FunFam" id="3.30.160.60:FF:000079">
    <property type="entry name" value="Spalt-like transcription factor 3"/>
    <property type="match status" value="1"/>
</dbReference>
<dbReference type="GO" id="GO:0007507">
    <property type="term" value="P:heart development"/>
    <property type="evidence" value="ECO:0007669"/>
    <property type="project" value="UniProtKB-ARBA"/>
</dbReference>
<keyword evidence="6 17" id="KW-0863">Zinc-finger</keyword>
<dbReference type="PANTHER" id="PTHR23233">
    <property type="entry name" value="SAL-LIKE PROTEIN"/>
    <property type="match status" value="1"/>
</dbReference>
<comment type="subunit">
    <text evidence="15">May associate with NuRD histone deacetylase complex (HDAC). Interacts with components of HDAC complex including HDAC1, HDAC2, RBBP4, RBPP7, MTA1 and MTA2. Interacts with CCNQ. Interacts with NSD2 (via PHD-type zinc fingers 1, 2 and 3).</text>
</comment>
<dbReference type="GO" id="GO:0045944">
    <property type="term" value="P:positive regulation of transcription by RNA polymerase II"/>
    <property type="evidence" value="ECO:0007669"/>
    <property type="project" value="UniProtKB-ARBA"/>
</dbReference>
<keyword evidence="9" id="KW-0805">Transcription regulation</keyword>
<dbReference type="AlphaFoldDB" id="A0A8T2PPW4"/>
<dbReference type="GO" id="GO:0008270">
    <property type="term" value="F:zinc ion binding"/>
    <property type="evidence" value="ECO:0007669"/>
    <property type="project" value="UniProtKB-KW"/>
</dbReference>
<keyword evidence="5" id="KW-0677">Repeat</keyword>
<dbReference type="GO" id="GO:0000978">
    <property type="term" value="F:RNA polymerase II cis-regulatory region sequence-specific DNA binding"/>
    <property type="evidence" value="ECO:0007669"/>
    <property type="project" value="TreeGrafter"/>
</dbReference>
<dbReference type="FunFam" id="3.30.160.60:FF:000302">
    <property type="entry name" value="Spalt-like transcription factor 1"/>
    <property type="match status" value="1"/>
</dbReference>
<evidence type="ECO:0000256" key="14">
    <source>
        <dbReference type="ARBA" id="ARBA00053244"/>
    </source>
</evidence>
<evidence type="ECO:0000313" key="21">
    <source>
        <dbReference type="Proteomes" id="UP000824540"/>
    </source>
</evidence>
<organism evidence="20 21">
    <name type="scientific">Albula glossodonta</name>
    <name type="common">roundjaw bonefish</name>
    <dbReference type="NCBI Taxonomy" id="121402"/>
    <lineage>
        <taxon>Eukaryota</taxon>
        <taxon>Metazoa</taxon>
        <taxon>Chordata</taxon>
        <taxon>Craniata</taxon>
        <taxon>Vertebrata</taxon>
        <taxon>Euteleostomi</taxon>
        <taxon>Actinopterygii</taxon>
        <taxon>Neopterygii</taxon>
        <taxon>Teleostei</taxon>
        <taxon>Albuliformes</taxon>
        <taxon>Albulidae</taxon>
        <taxon>Albula</taxon>
    </lineage>
</organism>
<feature type="compositionally biased region" description="Polar residues" evidence="18">
    <location>
        <begin position="526"/>
        <end position="542"/>
    </location>
</feature>
<dbReference type="FunFam" id="3.30.160.60:FF:000025">
    <property type="entry name" value="Spalt-like transcription factor 1"/>
    <property type="match status" value="1"/>
</dbReference>
<evidence type="ECO:0000256" key="5">
    <source>
        <dbReference type="ARBA" id="ARBA00022737"/>
    </source>
</evidence>
<dbReference type="FunFam" id="3.30.160.60:FF:000130">
    <property type="entry name" value="Spalt-like transcription factor 4"/>
    <property type="match status" value="1"/>
</dbReference>
<feature type="compositionally biased region" description="Polar residues" evidence="18">
    <location>
        <begin position="17"/>
        <end position="38"/>
    </location>
</feature>
<feature type="compositionally biased region" description="Polar residues" evidence="18">
    <location>
        <begin position="590"/>
        <end position="625"/>
    </location>
</feature>
<feature type="domain" description="C2H2-type" evidence="19">
    <location>
        <begin position="429"/>
        <end position="456"/>
    </location>
</feature>
<keyword evidence="3" id="KW-1017">Isopeptide bond</keyword>
<feature type="domain" description="C2H2-type" evidence="19">
    <location>
        <begin position="250"/>
        <end position="277"/>
    </location>
</feature>
<dbReference type="Pfam" id="PF00096">
    <property type="entry name" value="zf-C2H2"/>
    <property type="match status" value="4"/>
</dbReference>
<dbReference type="GO" id="GO:0000792">
    <property type="term" value="C:heterochromatin"/>
    <property type="evidence" value="ECO:0007669"/>
    <property type="project" value="UniProtKB-ARBA"/>
</dbReference>
<reference evidence="20" key="1">
    <citation type="thesis" date="2021" institute="BYU ScholarsArchive" country="Provo, UT, USA">
        <title>Applications of and Algorithms for Genome Assembly and Genomic Analyses with an Emphasis on Marine Teleosts.</title>
        <authorList>
            <person name="Pickett B.D."/>
        </authorList>
    </citation>
    <scope>NUCLEOTIDE SEQUENCE</scope>
    <source>
        <strain evidence="20">HI-2016</strain>
    </source>
</reference>
<dbReference type="Proteomes" id="UP000824540">
    <property type="component" value="Unassembled WGS sequence"/>
</dbReference>
<dbReference type="InterPro" id="IPR051565">
    <property type="entry name" value="Sal_C2H2-zinc-finger"/>
</dbReference>
<keyword evidence="12" id="KW-0539">Nucleus</keyword>
<dbReference type="SUPFAM" id="SSF57667">
    <property type="entry name" value="beta-beta-alpha zinc fingers"/>
    <property type="match status" value="4"/>
</dbReference>
<feature type="domain" description="C2H2-type" evidence="19">
    <location>
        <begin position="222"/>
        <end position="249"/>
    </location>
</feature>
<feature type="domain" description="C2H2-type" evidence="19">
    <location>
        <begin position="755"/>
        <end position="784"/>
    </location>
</feature>
<evidence type="ECO:0000259" key="19">
    <source>
        <dbReference type="PROSITE" id="PS50157"/>
    </source>
</evidence>
<gene>
    <name evidence="20" type="ORF">JZ751_017938</name>
</gene>
<feature type="domain" description="C2H2-type" evidence="19">
    <location>
        <begin position="461"/>
        <end position="488"/>
    </location>
</feature>
<comment type="similarity">
    <text evidence="13">Belongs to the sal C2H2-type zinc-finger protein family.</text>
</comment>
<keyword evidence="2" id="KW-0678">Repressor</keyword>
<evidence type="ECO:0000256" key="10">
    <source>
        <dbReference type="ARBA" id="ARBA00023125"/>
    </source>
</evidence>
<evidence type="ECO:0000256" key="8">
    <source>
        <dbReference type="ARBA" id="ARBA00022843"/>
    </source>
</evidence>
<keyword evidence="7" id="KW-0862">Zinc</keyword>
<comment type="caution">
    <text evidence="20">The sequence shown here is derived from an EMBL/GenBank/DDBJ whole genome shotgun (WGS) entry which is preliminary data.</text>
</comment>
<evidence type="ECO:0000256" key="6">
    <source>
        <dbReference type="ARBA" id="ARBA00022771"/>
    </source>
</evidence>
<dbReference type="GO" id="GO:0003337">
    <property type="term" value="P:mesenchymal to epithelial transition involved in metanephros morphogenesis"/>
    <property type="evidence" value="ECO:0007669"/>
    <property type="project" value="UniProtKB-ARBA"/>
</dbReference>
<dbReference type="PROSITE" id="PS50157">
    <property type="entry name" value="ZINC_FINGER_C2H2_2"/>
    <property type="match status" value="7"/>
</dbReference>
<sequence length="905" mass="96493">MQEVESSSEETAKLQMDISSASDTPHYSGPKTQDSSSGGEPGTKVAVARRFTGSKSLSAQAGLNAIPVILEQLLSLQQQQLMQIQLTEQIRIQVAMMVSHSLSAMSATTVDPLKALGSHLSQQLSAAATLMEKKAGAQSMSLEAGFKQGKRSNGKNTPSISDMTGLSPQLSSLLPLMPEAMAFQSSVSAVPAGSDLSRKGKGNLFNASLEAKTESRDSNGKRKCMFCEKRFANDSGLQIHIRSHTGERPYKCNICGNRFTTRGNLKVHFQRHKEKYPHIQMNPHPVPEHLDNIPASNSSVPFGMSIPKDESSFIDGRLMPGLPSTLDLLAHQPSQDLLESAGFSQRLPSTQNGVTFTASQVLPPIEGRGGLRGVNGHGDQSSGTSKLQQMVDCLEKTGNPNECTICHRVLSCQSSLKMHYRTHTGERPYKCKTCGRAFSTKGNLKAHQTVHRASATLKTQHSCPICQKKFTNAVVLQQHIRMHMGGQIPNTPMESAPFDDPLPADPSVPEGKVVAMNGFSSEGPDGSQQKPCDSQEPQSQCSALKEHESSCPTDSVALEDRMASFTSALNLQRKTSVASAVNGVEDGSASVQEKLPNQSDSSPKSSVSFQSLSPVASHLKTNSPDSAVLEDHSSGVQSPDWVGRAWNPDSNAALDLTSASYFPKAIKEEPNGSPSDVGPSQVPAMKTPLGLGRLEMHVPQGNPFSANGLFFPLLLGAAPPRRPAKQHVCHTCGKNFSSSSSLQIHERTHTGEKPFACTFCSRAFSTKGNLKVSISLYVHLGTHMGNHKSQMVLGAESNLTPETVPPLSTQGPPLIGVDLSIPNQCATVHANGLAMKTNEISVIQGGGVPLLRAATGSPPGGSLGGLVNLEGSQSSLPASVTELDTEASDGVTRFPRFMEERTLVA</sequence>
<feature type="domain" description="C2H2-type" evidence="19">
    <location>
        <begin position="401"/>
        <end position="428"/>
    </location>
</feature>
<evidence type="ECO:0000256" key="13">
    <source>
        <dbReference type="ARBA" id="ARBA00038474"/>
    </source>
</evidence>
<evidence type="ECO:0000256" key="12">
    <source>
        <dbReference type="ARBA" id="ARBA00023242"/>
    </source>
</evidence>
<keyword evidence="21" id="KW-1185">Reference proteome</keyword>
<evidence type="ECO:0000256" key="17">
    <source>
        <dbReference type="PROSITE-ProRule" id="PRU00042"/>
    </source>
</evidence>
<dbReference type="PROSITE" id="PS00028">
    <property type="entry name" value="ZINC_FINGER_C2H2_1"/>
    <property type="match status" value="6"/>
</dbReference>
<dbReference type="Gene3D" id="3.30.160.60">
    <property type="entry name" value="Classic Zinc Finger"/>
    <property type="match status" value="7"/>
</dbReference>
<dbReference type="FunFam" id="3.30.160.60:FF:000215">
    <property type="entry name" value="Spalt-like transcription factor 3"/>
    <property type="match status" value="1"/>
</dbReference>
<keyword evidence="10" id="KW-0238">DNA-binding</keyword>
<dbReference type="InterPro" id="IPR013087">
    <property type="entry name" value="Znf_C2H2_type"/>
</dbReference>
<dbReference type="GO" id="GO:0035295">
    <property type="term" value="P:tube development"/>
    <property type="evidence" value="ECO:0007669"/>
    <property type="project" value="UniProtKB-ARBA"/>
</dbReference>
<keyword evidence="11" id="KW-0804">Transcription</keyword>
<dbReference type="GO" id="GO:0000122">
    <property type="term" value="P:negative regulation of transcription by RNA polymerase II"/>
    <property type="evidence" value="ECO:0007669"/>
    <property type="project" value="UniProtKB-ARBA"/>
</dbReference>
<dbReference type="GO" id="GO:0005654">
    <property type="term" value="C:nucleoplasm"/>
    <property type="evidence" value="ECO:0007669"/>
    <property type="project" value="UniProtKB-ARBA"/>
</dbReference>
<dbReference type="InterPro" id="IPR036236">
    <property type="entry name" value="Znf_C2H2_sf"/>
</dbReference>
<keyword evidence="4" id="KW-0479">Metal-binding</keyword>
<evidence type="ECO:0000256" key="3">
    <source>
        <dbReference type="ARBA" id="ARBA00022499"/>
    </source>
</evidence>
<feature type="non-terminal residue" evidence="20">
    <location>
        <position position="1"/>
    </location>
</feature>
<evidence type="ECO:0000313" key="20">
    <source>
        <dbReference type="EMBL" id="KAG9353361.1"/>
    </source>
</evidence>
<evidence type="ECO:0000256" key="18">
    <source>
        <dbReference type="SAM" id="MobiDB-lite"/>
    </source>
</evidence>
<dbReference type="GO" id="GO:0000981">
    <property type="term" value="F:DNA-binding transcription factor activity, RNA polymerase II-specific"/>
    <property type="evidence" value="ECO:0007669"/>
    <property type="project" value="TreeGrafter"/>
</dbReference>
<evidence type="ECO:0000256" key="16">
    <source>
        <dbReference type="ARBA" id="ARBA00069282"/>
    </source>
</evidence>
<name>A0A8T2PPW4_9TELE</name>
<proteinExistence type="inferred from homology"/>
<dbReference type="SMART" id="SM00355">
    <property type="entry name" value="ZnF_C2H2"/>
    <property type="match status" value="7"/>
</dbReference>
<accession>A0A8T2PPW4</accession>
<feature type="region of interest" description="Disordered" evidence="18">
    <location>
        <begin position="488"/>
        <end position="553"/>
    </location>
</feature>
<feature type="domain" description="C2H2-type" evidence="19">
    <location>
        <begin position="727"/>
        <end position="754"/>
    </location>
</feature>